<feature type="repeat" description="TPR" evidence="5">
    <location>
        <begin position="859"/>
        <end position="892"/>
    </location>
</feature>
<proteinExistence type="predicted"/>
<dbReference type="FunFam" id="1.25.40.10:FF:000010">
    <property type="entry name" value="Stress-induced phosphoprotein 1"/>
    <property type="match status" value="1"/>
</dbReference>
<dbReference type="FunFam" id="1.25.40.10:FF:000020">
    <property type="entry name" value="Stress-induced phosphoprotein 1"/>
    <property type="match status" value="1"/>
</dbReference>
<dbReference type="SMART" id="SM00727">
    <property type="entry name" value="STI1"/>
    <property type="match status" value="2"/>
</dbReference>
<dbReference type="InterPro" id="IPR000719">
    <property type="entry name" value="Prot_kinase_dom"/>
</dbReference>
<dbReference type="Gene3D" id="1.25.40.10">
    <property type="entry name" value="Tetratricopeptide repeat domain"/>
    <property type="match status" value="3"/>
</dbReference>
<dbReference type="PRINTS" id="PR00109">
    <property type="entry name" value="TYRKINASE"/>
</dbReference>
<keyword evidence="9" id="KW-1185">Reference proteome</keyword>
<dbReference type="InterPro" id="IPR041243">
    <property type="entry name" value="STI1/HOP_DP"/>
</dbReference>
<keyword evidence="3" id="KW-0677">Repeat</keyword>
<dbReference type="Gene3D" id="1.10.260.100">
    <property type="match status" value="2"/>
</dbReference>
<evidence type="ECO:0000256" key="3">
    <source>
        <dbReference type="ARBA" id="ARBA00022737"/>
    </source>
</evidence>
<feature type="repeat" description="TPR" evidence="5">
    <location>
        <begin position="789"/>
        <end position="822"/>
    </location>
</feature>
<dbReference type="InterPro" id="IPR011009">
    <property type="entry name" value="Kinase-like_dom_sf"/>
</dbReference>
<dbReference type="EMBL" id="JACAZH010000011">
    <property type="protein sequence ID" value="KAF7354931.1"/>
    <property type="molecule type" value="Genomic_DNA"/>
</dbReference>
<dbReference type="GO" id="GO:0005524">
    <property type="term" value="F:ATP binding"/>
    <property type="evidence" value="ECO:0007669"/>
    <property type="project" value="InterPro"/>
</dbReference>
<dbReference type="InterPro" id="IPR008271">
    <property type="entry name" value="Ser/Thr_kinase_AS"/>
</dbReference>
<dbReference type="FunFam" id="1.10.260.100:FF:000002">
    <property type="entry name" value="Stress-induced-phosphoprotein 1 (Hsp70/Hsp90-organizing)"/>
    <property type="match status" value="1"/>
</dbReference>
<dbReference type="PROSITE" id="PS50005">
    <property type="entry name" value="TPR"/>
    <property type="match status" value="7"/>
</dbReference>
<dbReference type="SUPFAM" id="SSF48452">
    <property type="entry name" value="TPR-like"/>
    <property type="match status" value="2"/>
</dbReference>
<name>A0A8H6YA21_9AGAR</name>
<dbReference type="SMART" id="SM00220">
    <property type="entry name" value="S_TKc"/>
    <property type="match status" value="1"/>
</dbReference>
<evidence type="ECO:0000256" key="5">
    <source>
        <dbReference type="PROSITE-ProRule" id="PRU00339"/>
    </source>
</evidence>
<dbReference type="Gene3D" id="1.10.510.10">
    <property type="entry name" value="Transferase(Phosphotransferase) domain 1"/>
    <property type="match status" value="1"/>
</dbReference>
<dbReference type="PANTHER" id="PTHR22904:SF523">
    <property type="entry name" value="STRESS-INDUCED-PHOSPHOPROTEIN 1"/>
    <property type="match status" value="1"/>
</dbReference>
<dbReference type="AlphaFoldDB" id="A0A8H6YA21"/>
<evidence type="ECO:0000256" key="4">
    <source>
        <dbReference type="ARBA" id="ARBA00022803"/>
    </source>
</evidence>
<dbReference type="InterPro" id="IPR019734">
    <property type="entry name" value="TPR_rpt"/>
</dbReference>
<feature type="repeat" description="TPR" evidence="5">
    <location>
        <begin position="748"/>
        <end position="781"/>
    </location>
</feature>
<dbReference type="SUPFAM" id="SSF56112">
    <property type="entry name" value="Protein kinase-like (PK-like)"/>
    <property type="match status" value="1"/>
</dbReference>
<dbReference type="PROSITE" id="PS50011">
    <property type="entry name" value="PROTEIN_KINASE_DOM"/>
    <property type="match status" value="1"/>
</dbReference>
<feature type="repeat" description="TPR" evidence="5">
    <location>
        <begin position="466"/>
        <end position="499"/>
    </location>
</feature>
<comment type="subcellular location">
    <subcellularLocation>
        <location evidence="1">Cytoplasm</location>
    </subcellularLocation>
</comment>
<dbReference type="PROSITE" id="PS00108">
    <property type="entry name" value="PROTEIN_KINASE_ST"/>
    <property type="match status" value="1"/>
</dbReference>
<evidence type="ECO:0000256" key="6">
    <source>
        <dbReference type="SAM" id="MobiDB-lite"/>
    </source>
</evidence>
<dbReference type="SMART" id="SM00028">
    <property type="entry name" value="TPR"/>
    <property type="match status" value="9"/>
</dbReference>
<keyword evidence="2" id="KW-0963">Cytoplasm</keyword>
<feature type="repeat" description="TPR" evidence="5">
    <location>
        <begin position="893"/>
        <end position="926"/>
    </location>
</feature>
<evidence type="ECO:0000313" key="8">
    <source>
        <dbReference type="EMBL" id="KAF7354931.1"/>
    </source>
</evidence>
<comment type="caution">
    <text evidence="8">The sequence shown here is derived from an EMBL/GenBank/DDBJ whole genome shotgun (WGS) entry which is preliminary data.</text>
</comment>
<dbReference type="Pfam" id="PF07714">
    <property type="entry name" value="PK_Tyr_Ser-Thr"/>
    <property type="match status" value="1"/>
</dbReference>
<dbReference type="Pfam" id="PF13424">
    <property type="entry name" value="TPR_12"/>
    <property type="match status" value="1"/>
</dbReference>
<sequence length="1043" mass="115787">MPSSTSAPILTADAVRTGPSLPCGPTKIMAQHQQEASLVAELRRNDTENQTRHALPPRDANVVAQADPPPTDSLDLLNNIHRGPWLEIHGNLVSYVLHSLGLRDGSSDEILQLSQQWAEWDDLTSLANYRFVLLDSSQELTSRALFSKALLRLSGECGLHPTCFTLTGVEKLGQQVAGGGFGDIWKGSVGGQTVAVKSLRQFAKEDVKASLKKLGREATIWRQLSHPNLLPFFGLYMLDNRLSLISPWMENGDLKHFLSSASPDEDRVSLMADVAMGLEYLHSQNVVHGDLKTPNILVTPSGRACITDFGLSTIVDELTLKLTLSSRSCREGTVRFQAPELLKNESSNHYGSDVYAFGCVSYEILTGKVPFFELANDAAIMFKVVYEGVRPSRLGMISMDLWLLLEDCWHQQADKRPTTSAISQRLSKQLIGGNINQSAPDWDDTYSARFRRSIQGWPLFPSVSEANELKDQGHKALAAKGYDKAIDLFSQAIALDPTDHVLFSNRSAAHSGKRQWEDALKDAEQCIALNPLWSEGFARKCAALHGAWRHDEAIVAYEEGLKLEDSPAFRKGLEEVQGAKAFGDDEANAGEFGKLFSDPNLLGKLAANPRTQKHLADPSFKQMASRPIPTMQDPRMVDVLSVLMGIDMQRFTRPEGSDEMLSSISTSSPPPASSPPPPAASSSKPPPESTPAPPAEDTEMPEADDEEAQVKKEAEAAKKAGSEAYRKREFEEAATQFSKAWDLWPKDITFLTNLGAVYFEQGQYDKAIEKCEKAVEEGRSLRVDFKLIGKAYGRIGSSFQKKGDFASAIKYFQKSLTEHRTPDILNKLRDVEHILNKLRDVERIKAEEEKQAYINPEKSATAREEGNVQFKAGHFASAVQSYTESIKRDPSDARGYSNRAAAHMKLAALPQALEDINDAIKTDPNFTKAYIRKSSILFAMRDYTQAIEAAQEAREHNPQNKHTREISEQERKCQQALLSQREEETLELAMRDPQVAQIMNDPVMQQILQQAQTNPRALQDHMKNPVVRQKIQKLVNAGIIRTG</sequence>
<dbReference type="PANTHER" id="PTHR22904">
    <property type="entry name" value="TPR REPEAT CONTAINING PROTEIN"/>
    <property type="match status" value="1"/>
</dbReference>
<dbReference type="GO" id="GO:0005737">
    <property type="term" value="C:cytoplasm"/>
    <property type="evidence" value="ECO:0007669"/>
    <property type="project" value="UniProtKB-SubCell"/>
</dbReference>
<keyword evidence="4 5" id="KW-0802">TPR repeat</keyword>
<feature type="repeat" description="TPR" evidence="5">
    <location>
        <begin position="927"/>
        <end position="960"/>
    </location>
</feature>
<feature type="region of interest" description="Disordered" evidence="6">
    <location>
        <begin position="655"/>
        <end position="728"/>
    </location>
</feature>
<reference evidence="8" key="1">
    <citation type="submission" date="2020-05" db="EMBL/GenBank/DDBJ databases">
        <title>Mycena genomes resolve the evolution of fungal bioluminescence.</title>
        <authorList>
            <person name="Tsai I.J."/>
        </authorList>
    </citation>
    <scope>NUCLEOTIDE SEQUENCE</scope>
    <source>
        <strain evidence="8">160909Yilan</strain>
    </source>
</reference>
<evidence type="ECO:0000259" key="7">
    <source>
        <dbReference type="PROSITE" id="PS50011"/>
    </source>
</evidence>
<dbReference type="Pfam" id="PF17830">
    <property type="entry name" value="STI1-HOP_DP"/>
    <property type="match status" value="2"/>
</dbReference>
<dbReference type="PROSITE" id="PS50293">
    <property type="entry name" value="TPR_REGION"/>
    <property type="match status" value="1"/>
</dbReference>
<dbReference type="Proteomes" id="UP000623467">
    <property type="component" value="Unassembled WGS sequence"/>
</dbReference>
<gene>
    <name evidence="8" type="ORF">MSAN_01407900</name>
</gene>
<dbReference type="InterPro" id="IPR011990">
    <property type="entry name" value="TPR-like_helical_dom_sf"/>
</dbReference>
<dbReference type="OrthoDB" id="2423701at2759"/>
<feature type="domain" description="Protein kinase" evidence="7">
    <location>
        <begin position="170"/>
        <end position="431"/>
    </location>
</feature>
<dbReference type="InterPro" id="IPR001245">
    <property type="entry name" value="Ser-Thr/Tyr_kinase_cat_dom"/>
</dbReference>
<evidence type="ECO:0000256" key="2">
    <source>
        <dbReference type="ARBA" id="ARBA00022490"/>
    </source>
</evidence>
<dbReference type="Pfam" id="PF13432">
    <property type="entry name" value="TPR_16"/>
    <property type="match status" value="1"/>
</dbReference>
<feature type="compositionally biased region" description="Basic and acidic residues" evidence="6">
    <location>
        <begin position="708"/>
        <end position="728"/>
    </location>
</feature>
<dbReference type="InterPro" id="IPR006636">
    <property type="entry name" value="STI1_HS-bd"/>
</dbReference>
<feature type="repeat" description="TPR" evidence="5">
    <location>
        <begin position="714"/>
        <end position="747"/>
    </location>
</feature>
<accession>A0A8H6YA21</accession>
<organism evidence="8 9">
    <name type="scientific">Mycena sanguinolenta</name>
    <dbReference type="NCBI Taxonomy" id="230812"/>
    <lineage>
        <taxon>Eukaryota</taxon>
        <taxon>Fungi</taxon>
        <taxon>Dikarya</taxon>
        <taxon>Basidiomycota</taxon>
        <taxon>Agaricomycotina</taxon>
        <taxon>Agaricomycetes</taxon>
        <taxon>Agaricomycetidae</taxon>
        <taxon>Agaricales</taxon>
        <taxon>Marasmiineae</taxon>
        <taxon>Mycenaceae</taxon>
        <taxon>Mycena</taxon>
    </lineage>
</organism>
<feature type="compositionally biased region" description="Acidic residues" evidence="6">
    <location>
        <begin position="696"/>
        <end position="707"/>
    </location>
</feature>
<feature type="compositionally biased region" description="Pro residues" evidence="6">
    <location>
        <begin position="668"/>
        <end position="694"/>
    </location>
</feature>
<dbReference type="GO" id="GO:0004672">
    <property type="term" value="F:protein kinase activity"/>
    <property type="evidence" value="ECO:0007669"/>
    <property type="project" value="InterPro"/>
</dbReference>
<evidence type="ECO:0000313" key="9">
    <source>
        <dbReference type="Proteomes" id="UP000623467"/>
    </source>
</evidence>
<dbReference type="GO" id="GO:0051879">
    <property type="term" value="F:Hsp90 protein binding"/>
    <property type="evidence" value="ECO:0007669"/>
    <property type="project" value="TreeGrafter"/>
</dbReference>
<evidence type="ECO:0000256" key="1">
    <source>
        <dbReference type="ARBA" id="ARBA00004496"/>
    </source>
</evidence>
<protein>
    <submittedName>
        <fullName evidence="8">Heat shock protein sti1</fullName>
    </submittedName>
</protein>
<feature type="region of interest" description="Disordered" evidence="6">
    <location>
        <begin position="1"/>
        <end position="20"/>
    </location>
</feature>
<keyword evidence="8" id="KW-0346">Stress response</keyword>